<proteinExistence type="predicted"/>
<reference evidence="5 6" key="1">
    <citation type="submission" date="2018-06" db="EMBL/GenBank/DDBJ databases">
        <title>Genomic Encyclopedia of Type Strains, Phase III (KMG-III): the genomes of soil and plant-associated and newly described type strains.</title>
        <authorList>
            <person name="Whitman W."/>
        </authorList>
    </citation>
    <scope>NUCLEOTIDE SEQUENCE [LARGE SCALE GENOMIC DNA]</scope>
    <source>
        <strain evidence="5 6">CGMCC 4.7090</strain>
    </source>
</reference>
<feature type="binding site" evidence="3">
    <location>
        <begin position="630"/>
        <end position="637"/>
    </location>
    <ligand>
        <name>ATP</name>
        <dbReference type="ChEBI" id="CHEBI:30616"/>
    </ligand>
</feature>
<dbReference type="Pfam" id="PF01580">
    <property type="entry name" value="FtsK_SpoIIIE"/>
    <property type="match status" value="2"/>
</dbReference>
<feature type="domain" description="FtsK" evidence="4">
    <location>
        <begin position="612"/>
        <end position="798"/>
    </location>
</feature>
<sequence>MTWTSSSRATGLLYEARTALTPGALELACHAAVPPVLDVGFLHLLRVNFFIDPPTVLGYAAEAELLNSPLFQESGAGLYEVDPHLRSLLLAALDAAYGFERLTKVALLLEQYTNHADPWQPRELEFAQRLTALSIVEPARAADWLANAQQAAAGRATFGQEWFVAMRKRLTDAPAQAANLTEELTRLQTAEPSLDTARALGRLGLLPGADNATIKTTLLTLARHPDAAVAALATEVIETLQTLSRSDPTSVRENDGTHVDLLSLLSTNARALRDSVHMIRSWRVEHYMLRIPIGVLRDGGMVDLDLKEAAQGGSGPHGLLIGTGGSGRHDLLRAMVAALAITHGPETLNFLLIDGRWNTTFGPLALLPHNAGTITELAGDPRQADRLADALENELIHRQKLFRDAGDVASLRDYRMARQGTGLPLLPTLLVVCDEFTELLSAGSRVEQLFRRIGRTGRALGVHLLLSARRLAEGQLDELRPYLSYRIALRTASAMESRLAVGVPDAYDLPEEPGHGYLDAGYANLVRFTAVRVSGRTPPGRPGETDLDLIVDVLKDAGPPARQVWRPPLQGSIALDEVLGPVTVDPARGLQTVDRSIRGALRVPIAVLDEPREPLWLDLSGVDGHVAVVGANFADKSTVVRSLLTALALTHTPDEVQFYGLGDLGGFRERLLQIPHVGSVTESLADRHRVRRTVFELADLLALRRRYFRLSGFESMGEYWRAGSNVQDDFGDAFLFVEDWAALHEDFAELRPVLDLIADRGPSYGVHLIACAQHWSELPPGTFGSRLELRLDDPGESVISPRAAGDVPDQPGRGISAAPDGTVLDFLTVQPMLSSAASPALLAREIADAWTGSRAPGVRLLPEELPYDHIDLGAADGFQLPIGVGDVNLEPILVDFARNTHLLVTGDPGSGKTSFLRALSASIDRRLGPWNSLIVVLGTEPGEMEILANYLKRRLPSPDVTAQQLRERSWWTGPEVFVLVDDYELMSDQLSPLLPYLSQGRDVGLHLVIAHRYFEVGHALFDPVLLRMTELSPAGVALSGRGREDGMSSSLSVQPLPPGRGIVTFRDQDVQFVQLYHLPPGR</sequence>
<dbReference type="PANTHER" id="PTHR22683:SF1">
    <property type="entry name" value="TYPE VII SECRETION SYSTEM PROTEIN ESSC"/>
    <property type="match status" value="1"/>
</dbReference>
<dbReference type="AlphaFoldDB" id="A0A327Z090"/>
<accession>A0A327Z090</accession>
<gene>
    <name evidence="5" type="ORF">B0I29_12261</name>
</gene>
<protein>
    <submittedName>
        <fullName evidence="5">S-DNA-T family DNA segregation ATPase FtsK/SpoIIIE</fullName>
    </submittedName>
</protein>
<evidence type="ECO:0000256" key="2">
    <source>
        <dbReference type="ARBA" id="ARBA00022840"/>
    </source>
</evidence>
<feature type="binding site" evidence="3">
    <location>
        <begin position="322"/>
        <end position="329"/>
    </location>
    <ligand>
        <name>ATP</name>
        <dbReference type="ChEBI" id="CHEBI:30616"/>
    </ligand>
</feature>
<dbReference type="InterPro" id="IPR003593">
    <property type="entry name" value="AAA+_ATPase"/>
</dbReference>
<dbReference type="PROSITE" id="PS50901">
    <property type="entry name" value="FTSK"/>
    <property type="match status" value="2"/>
</dbReference>
<dbReference type="SUPFAM" id="SSF52540">
    <property type="entry name" value="P-loop containing nucleoside triphosphate hydrolases"/>
    <property type="match status" value="3"/>
</dbReference>
<keyword evidence="2 3" id="KW-0067">ATP-binding</keyword>
<dbReference type="RefSeq" id="WP_111653785.1">
    <property type="nucleotide sequence ID" value="NZ_JACHWI010000008.1"/>
</dbReference>
<dbReference type="InterPro" id="IPR050206">
    <property type="entry name" value="FtsK/SpoIIIE/SftA"/>
</dbReference>
<dbReference type="PANTHER" id="PTHR22683">
    <property type="entry name" value="SPORULATION PROTEIN RELATED"/>
    <property type="match status" value="1"/>
</dbReference>
<keyword evidence="6" id="KW-1185">Reference proteome</keyword>
<keyword evidence="1 3" id="KW-0547">Nucleotide-binding</keyword>
<dbReference type="OrthoDB" id="9807790at2"/>
<dbReference type="SMART" id="SM00382">
    <property type="entry name" value="AAA"/>
    <property type="match status" value="2"/>
</dbReference>
<organism evidence="5 6">
    <name type="scientific">Actinoplanes lutulentus</name>
    <dbReference type="NCBI Taxonomy" id="1287878"/>
    <lineage>
        <taxon>Bacteria</taxon>
        <taxon>Bacillati</taxon>
        <taxon>Actinomycetota</taxon>
        <taxon>Actinomycetes</taxon>
        <taxon>Micromonosporales</taxon>
        <taxon>Micromonosporaceae</taxon>
        <taxon>Actinoplanes</taxon>
    </lineage>
</organism>
<dbReference type="GO" id="GO:0005524">
    <property type="term" value="F:ATP binding"/>
    <property type="evidence" value="ECO:0007669"/>
    <property type="project" value="UniProtKB-UniRule"/>
</dbReference>
<evidence type="ECO:0000256" key="3">
    <source>
        <dbReference type="PROSITE-ProRule" id="PRU00289"/>
    </source>
</evidence>
<name>A0A327Z090_9ACTN</name>
<feature type="domain" description="FtsK" evidence="4">
    <location>
        <begin position="299"/>
        <end position="498"/>
    </location>
</feature>
<dbReference type="InterPro" id="IPR027417">
    <property type="entry name" value="P-loop_NTPase"/>
</dbReference>
<dbReference type="EMBL" id="QLMJ01000022">
    <property type="protein sequence ID" value="RAK27678.1"/>
    <property type="molecule type" value="Genomic_DNA"/>
</dbReference>
<comment type="caution">
    <text evidence="5">The sequence shown here is derived from an EMBL/GenBank/DDBJ whole genome shotgun (WGS) entry which is preliminary data.</text>
</comment>
<dbReference type="GO" id="GO:0003677">
    <property type="term" value="F:DNA binding"/>
    <property type="evidence" value="ECO:0007669"/>
    <property type="project" value="InterPro"/>
</dbReference>
<evidence type="ECO:0000313" key="5">
    <source>
        <dbReference type="EMBL" id="RAK27678.1"/>
    </source>
</evidence>
<dbReference type="InterPro" id="IPR002543">
    <property type="entry name" value="FtsK_dom"/>
</dbReference>
<evidence type="ECO:0000259" key="4">
    <source>
        <dbReference type="PROSITE" id="PS50901"/>
    </source>
</evidence>
<dbReference type="Proteomes" id="UP000249341">
    <property type="component" value="Unassembled WGS sequence"/>
</dbReference>
<evidence type="ECO:0000256" key="1">
    <source>
        <dbReference type="ARBA" id="ARBA00022741"/>
    </source>
</evidence>
<evidence type="ECO:0000313" key="6">
    <source>
        <dbReference type="Proteomes" id="UP000249341"/>
    </source>
</evidence>
<dbReference type="Gene3D" id="3.40.50.300">
    <property type="entry name" value="P-loop containing nucleotide triphosphate hydrolases"/>
    <property type="match status" value="4"/>
</dbReference>